<dbReference type="EMBL" id="JH792927">
    <property type="protein sequence ID" value="ELQ43247.1"/>
    <property type="molecule type" value="Genomic_DNA"/>
</dbReference>
<keyword evidence="2 4" id="KW-0663">Pyridoxal phosphate</keyword>
<feature type="modified residue" description="N6-(pyridoxal phosphate)lysine" evidence="4">
    <location>
        <position position="244"/>
    </location>
</feature>
<gene>
    <name evidence="4" type="primary">hxB</name>
    <name evidence="7" type="ORF">OOU_Y34scaffold00162g16</name>
</gene>
<dbReference type="PROSITE" id="PS51340">
    <property type="entry name" value="MOSC"/>
    <property type="match status" value="1"/>
</dbReference>
<feature type="domain" description="MOSC" evidence="6">
    <location>
        <begin position="671"/>
        <end position="839"/>
    </location>
</feature>
<evidence type="ECO:0000256" key="4">
    <source>
        <dbReference type="HAMAP-Rule" id="MF_03050"/>
    </source>
</evidence>
<name>A0AA97PQH7_PYRO3</name>
<dbReference type="GO" id="GO:0030170">
    <property type="term" value="F:pyridoxal phosphate binding"/>
    <property type="evidence" value="ECO:0007669"/>
    <property type="project" value="UniProtKB-UniRule"/>
</dbReference>
<dbReference type="InterPro" id="IPR005303">
    <property type="entry name" value="MOCOS_middle"/>
</dbReference>
<dbReference type="Pfam" id="PF00266">
    <property type="entry name" value="Aminotran_5"/>
    <property type="match status" value="1"/>
</dbReference>
<accession>A0AA97PQH7</accession>
<evidence type="ECO:0000256" key="5">
    <source>
        <dbReference type="SAM" id="MobiDB-lite"/>
    </source>
</evidence>
<evidence type="ECO:0000256" key="1">
    <source>
        <dbReference type="ARBA" id="ARBA00022679"/>
    </source>
</evidence>
<dbReference type="InterPro" id="IPR005302">
    <property type="entry name" value="MoCF_Sase_C"/>
</dbReference>
<dbReference type="InterPro" id="IPR028886">
    <property type="entry name" value="MoCo_sulfurase"/>
</dbReference>
<evidence type="ECO:0000256" key="2">
    <source>
        <dbReference type="ARBA" id="ARBA00022898"/>
    </source>
</evidence>
<proteinExistence type="inferred from homology"/>
<comment type="similarity">
    <text evidence="4">Belongs to the class-V pyridoxal-phosphate-dependent aminotransferase family. MOCOS subfamily.</text>
</comment>
<evidence type="ECO:0000256" key="3">
    <source>
        <dbReference type="ARBA" id="ARBA00023150"/>
    </source>
</evidence>
<comment type="catalytic activity">
    <reaction evidence="4">
        <text>Mo-molybdopterin + L-cysteine + AH2 = thio-Mo-molybdopterin + L-alanine + A + H2O</text>
        <dbReference type="Rhea" id="RHEA:42636"/>
        <dbReference type="ChEBI" id="CHEBI:13193"/>
        <dbReference type="ChEBI" id="CHEBI:15377"/>
        <dbReference type="ChEBI" id="CHEBI:17499"/>
        <dbReference type="ChEBI" id="CHEBI:35235"/>
        <dbReference type="ChEBI" id="CHEBI:57972"/>
        <dbReference type="ChEBI" id="CHEBI:71302"/>
        <dbReference type="ChEBI" id="CHEBI:82685"/>
        <dbReference type="EC" id="2.8.1.9"/>
    </reaction>
</comment>
<dbReference type="GO" id="GO:0008265">
    <property type="term" value="F:molybdenum cofactor sulfurtransferase activity"/>
    <property type="evidence" value="ECO:0007669"/>
    <property type="project" value="UniProtKB-UniRule"/>
</dbReference>
<dbReference type="InterPro" id="IPR015424">
    <property type="entry name" value="PyrdxlP-dep_Trfase"/>
</dbReference>
<comment type="cofactor">
    <cofactor evidence="4">
        <name>pyridoxal 5'-phosphate</name>
        <dbReference type="ChEBI" id="CHEBI:597326"/>
    </cofactor>
</comment>
<sequence>MAQNLDAQYNAAVERFRSEEFPMIRGRCACPGSVDSIYLDHAGTTLCPKSLLEAFARDMAGNLYGNPHSASNSSQLSTSRIEDIRLQALQLFGASPDEFDLVFVANATAGIKLVSESLRARDGGFGFLYHQASHTSLVGVREEAQSSICLSEDETEELLAGSTTSLDLVTRSPPGAVLLAYTAQSNFDGRRYPLTWADKVRRAHASGCTPICTLLDAASFVSTSPLHLGESKAAPDFTVLSFYKIFGFPDLGALIVRKQAWHLFESRKYFGGGTVDMVVNFKESWHAPKNGFLHERLEDGTLPIHNILALGSAIKIHQGLFGPMRTVSSHATFLAQEMITNLQNLHHSNGEKVCTLYSPYPKPNVDGNGWNQGPIIAFNICTSNGSWVSLGEFEKLASLRDINIRTGSLCNPGGIAIALALEPWEMKRNFSAGLRCGADNDMALGKPTGVIRASLGAMSTTSDVDRFVAFIVEFFCDDGAASRDLQTPRVQPSLASGEAELCVDSLTIYPIKSCAGYSIPHGKQWQVRPEGLAWDREWCLLHRGSGQALSQKRYPKMALIKPVVDLESGRLAVGYLGEPIPYLPERVSVPLSHDPSVFRPSTYVSAAPSRVCGDQVATKIYHDDELNEFFSKAIGVPCVLARFPPGSQHGDAQRSSKARLQKHQITTDQESDVQEVHPGSGTTTDSTWGNDKSQNILLSNESPILLINLASVDALNQEIKSRKGSSAVRIPTSAFRANVVLRRTDESRPDGAQGLPYAEERWRGLTIGNQTYTMLGACRRCQMVCVDQVTGCRGDEPFSTLSKTRRFDGKVFFGVHMAWGPGSPSNNVVAARGDVAYPTIEVGERVLVHV</sequence>
<dbReference type="Gene3D" id="3.40.640.10">
    <property type="entry name" value="Type I PLP-dependent aspartate aminotransferase-like (Major domain)"/>
    <property type="match status" value="1"/>
</dbReference>
<dbReference type="InterPro" id="IPR000192">
    <property type="entry name" value="Aminotrans_V_dom"/>
</dbReference>
<dbReference type="PANTHER" id="PTHR14237">
    <property type="entry name" value="MOLYBDOPTERIN COFACTOR SULFURASE MOSC"/>
    <property type="match status" value="1"/>
</dbReference>
<dbReference type="SUPFAM" id="SSF53383">
    <property type="entry name" value="PLP-dependent transferases"/>
    <property type="match status" value="1"/>
</dbReference>
<dbReference type="GO" id="GO:0030151">
    <property type="term" value="F:molybdenum ion binding"/>
    <property type="evidence" value="ECO:0007669"/>
    <property type="project" value="UniProtKB-UniRule"/>
</dbReference>
<dbReference type="Pfam" id="PF03473">
    <property type="entry name" value="MOSC"/>
    <property type="match status" value="1"/>
</dbReference>
<dbReference type="SUPFAM" id="SSF141673">
    <property type="entry name" value="MOSC N-terminal domain-like"/>
    <property type="match status" value="1"/>
</dbReference>
<keyword evidence="1 4" id="KW-0808">Transferase</keyword>
<dbReference type="HAMAP" id="MF_03050">
    <property type="entry name" value="MOCOS"/>
    <property type="match status" value="1"/>
</dbReference>
<keyword evidence="3 4" id="KW-0501">Molybdenum cofactor biosynthesis</keyword>
<evidence type="ECO:0000259" key="6">
    <source>
        <dbReference type="PROSITE" id="PS51340"/>
    </source>
</evidence>
<dbReference type="GO" id="GO:0016829">
    <property type="term" value="F:lyase activity"/>
    <property type="evidence" value="ECO:0007669"/>
    <property type="project" value="UniProtKB-UniRule"/>
</dbReference>
<evidence type="ECO:0000313" key="7">
    <source>
        <dbReference type="EMBL" id="ELQ43247.1"/>
    </source>
</evidence>
<dbReference type="Proteomes" id="UP000011086">
    <property type="component" value="Unassembled WGS sequence"/>
</dbReference>
<dbReference type="EC" id="2.8.1.9" evidence="4"/>
<dbReference type="AlphaFoldDB" id="A0AA97PQH7"/>
<organism evidence="7">
    <name type="scientific">Pyricularia oryzae (strain Y34)</name>
    <name type="common">Rice blast fungus</name>
    <name type="synonym">Magnaporthe oryzae</name>
    <dbReference type="NCBI Taxonomy" id="1143189"/>
    <lineage>
        <taxon>Eukaryota</taxon>
        <taxon>Fungi</taxon>
        <taxon>Dikarya</taxon>
        <taxon>Ascomycota</taxon>
        <taxon>Pezizomycotina</taxon>
        <taxon>Sordariomycetes</taxon>
        <taxon>Sordariomycetidae</taxon>
        <taxon>Magnaporthales</taxon>
        <taxon>Pyriculariaceae</taxon>
        <taxon>Pyricularia</taxon>
    </lineage>
</organism>
<dbReference type="InterPro" id="IPR015421">
    <property type="entry name" value="PyrdxlP-dep_Trfase_major"/>
</dbReference>
<feature type="region of interest" description="Disordered" evidence="5">
    <location>
        <begin position="645"/>
        <end position="688"/>
    </location>
</feature>
<comment type="function">
    <text evidence="4">Sulfurates the molybdenum cofactor. Sulfation of molybdenum is essential for xanthine dehydrogenase (XDH) and aldehyde oxidase (ADO) enzymes in which molybdenum cofactor is liganded by 1 oxygen and 1 sulfur atom in active form.</text>
</comment>
<protein>
    <recommendedName>
        <fullName evidence="4">Molybdenum cofactor sulfurase</fullName>
        <shortName evidence="4">MCS</shortName>
        <shortName evidence="4">MOS</shortName>
        <shortName evidence="4">MoCo sulfurase</shortName>
        <ecNumber evidence="4">2.8.1.9</ecNumber>
    </recommendedName>
    <alternativeName>
        <fullName evidence="4">Molybdenum cofactor sulfurtransferase</fullName>
    </alternativeName>
</protein>
<feature type="active site" evidence="4">
    <location>
        <position position="410"/>
    </location>
</feature>
<dbReference type="PANTHER" id="PTHR14237:SF80">
    <property type="entry name" value="MOLYBDENUM COFACTOR SULFURASE"/>
    <property type="match status" value="1"/>
</dbReference>
<reference evidence="7" key="1">
    <citation type="journal article" date="2012" name="PLoS Genet.">
        <title>Comparative analysis of the genomes of two field isolates of the rice blast fungus Magnaporthe oryzae.</title>
        <authorList>
            <person name="Xue M."/>
            <person name="Yang J."/>
            <person name="Li Z."/>
            <person name="Hu S."/>
            <person name="Yao N."/>
            <person name="Dean R.A."/>
            <person name="Zhao W."/>
            <person name="Shen M."/>
            <person name="Zhang H."/>
            <person name="Li C."/>
            <person name="Liu L."/>
            <person name="Cao L."/>
            <person name="Xu X."/>
            <person name="Xing Y."/>
            <person name="Hsiang T."/>
            <person name="Zhang Z."/>
            <person name="Xu J.R."/>
            <person name="Peng Y.L."/>
        </authorList>
    </citation>
    <scope>NUCLEOTIDE SEQUENCE</scope>
    <source>
        <strain evidence="7">Y34</strain>
    </source>
</reference>
<dbReference type="Pfam" id="PF03476">
    <property type="entry name" value="MOSC_N"/>
    <property type="match status" value="1"/>
</dbReference>
<dbReference type="GO" id="GO:0006777">
    <property type="term" value="P:Mo-molybdopterin cofactor biosynthetic process"/>
    <property type="evidence" value="ECO:0007669"/>
    <property type="project" value="UniProtKB-UniRule"/>
</dbReference>